<keyword evidence="19" id="KW-1185">Reference proteome</keyword>
<evidence type="ECO:0000256" key="9">
    <source>
        <dbReference type="ARBA" id="ARBA00022785"/>
    </source>
</evidence>
<keyword evidence="12 17" id="KW-0411">Iron-sulfur</keyword>
<keyword evidence="11 17" id="KW-0408">Iron</keyword>
<evidence type="ECO:0000256" key="10">
    <source>
        <dbReference type="ARBA" id="ARBA00023002"/>
    </source>
</evidence>
<keyword evidence="7 17" id="KW-0819">tRNA processing</keyword>
<dbReference type="EC" id="1.17.99.6" evidence="4 17"/>
<feature type="binding site" evidence="17">
    <location>
        <position position="8"/>
    </location>
    <ligand>
        <name>[4Fe-4S] cluster</name>
        <dbReference type="ChEBI" id="CHEBI:49883"/>
    </ligand>
</feature>
<keyword evidence="9 17" id="KW-0671">Queuosine biosynthesis</keyword>
<comment type="similarity">
    <text evidence="3 17">Belongs to the QueH family.</text>
</comment>
<keyword evidence="10 17" id="KW-0560">Oxidoreductase</keyword>
<keyword evidence="13 17" id="KW-1015">Disulfide bond</keyword>
<dbReference type="EMBL" id="AZAC01000083">
    <property type="protein sequence ID" value="KIX10755.1"/>
    <property type="molecule type" value="Genomic_DNA"/>
</dbReference>
<dbReference type="OrthoDB" id="9801033at2"/>
<dbReference type="AlphaFoldDB" id="A0A0D2JMP1"/>
<comment type="pathway">
    <text evidence="2 17">tRNA modification; tRNA-queuosine biosynthesis.</text>
</comment>
<name>A0A0D2JMP1_9BACT</name>
<dbReference type="GO" id="GO:0046872">
    <property type="term" value="F:metal ion binding"/>
    <property type="evidence" value="ECO:0007669"/>
    <property type="project" value="UniProtKB-KW"/>
</dbReference>
<dbReference type="InterPro" id="IPR003828">
    <property type="entry name" value="QueH"/>
</dbReference>
<evidence type="ECO:0000256" key="11">
    <source>
        <dbReference type="ARBA" id="ARBA00023004"/>
    </source>
</evidence>
<dbReference type="Pfam" id="PF02677">
    <property type="entry name" value="QueH"/>
    <property type="match status" value="1"/>
</dbReference>
<evidence type="ECO:0000256" key="6">
    <source>
        <dbReference type="ARBA" id="ARBA00022485"/>
    </source>
</evidence>
<evidence type="ECO:0000256" key="8">
    <source>
        <dbReference type="ARBA" id="ARBA00022723"/>
    </source>
</evidence>
<dbReference type="GO" id="GO:0008616">
    <property type="term" value="P:tRNA queuosine(34) biosynthetic process"/>
    <property type="evidence" value="ECO:0007669"/>
    <property type="project" value="UniProtKB-UniRule"/>
</dbReference>
<evidence type="ECO:0000256" key="12">
    <source>
        <dbReference type="ARBA" id="ARBA00023014"/>
    </source>
</evidence>
<feature type="binding site" evidence="17">
    <location>
        <position position="9"/>
    </location>
    <ligand>
        <name>[4Fe-4S] cluster</name>
        <dbReference type="ChEBI" id="CHEBI:49883"/>
    </ligand>
</feature>
<protein>
    <recommendedName>
        <fullName evidence="5 17">Epoxyqueuosine reductase QueH</fullName>
        <ecNumber evidence="4 17">1.17.99.6</ecNumber>
    </recommendedName>
    <alternativeName>
        <fullName evidence="15 17">Queuosine biosynthesis protein QueH</fullName>
    </alternativeName>
</protein>
<sequence>MRILIHICCAPCALMPVKYLRSQGHDVMGYFYNPNIHPYTENQKRLDTVRQWADNAGLKLIVHDEYDPESWLRNVAFREEMRCRLCFLGRLDRAASVAAKGGFDAFTTTLLYSTMQKHQLLKQSGQDAGRKRGAEFWYHDFRPMWKEGVQLSLKLGLYRQQYCGCIFSERDRYLGAPQKNRRSK</sequence>
<gene>
    <name evidence="17" type="primary">queH</name>
    <name evidence="18" type="ORF">X474_27920</name>
</gene>
<dbReference type="GO" id="GO:0052693">
    <property type="term" value="F:epoxyqueuosine reductase activity"/>
    <property type="evidence" value="ECO:0007669"/>
    <property type="project" value="UniProtKB-UniRule"/>
</dbReference>
<evidence type="ECO:0000256" key="13">
    <source>
        <dbReference type="ARBA" id="ARBA00023157"/>
    </source>
</evidence>
<comment type="function">
    <text evidence="1 17">Catalyzes the conversion of epoxyqueuosine (oQ) to queuosine (Q), which is a hypermodified base found in the wobble positions of tRNA(Asp), tRNA(Asn), tRNA(His) and tRNA(Tyr).</text>
</comment>
<evidence type="ECO:0000256" key="7">
    <source>
        <dbReference type="ARBA" id="ARBA00022694"/>
    </source>
</evidence>
<proteinExistence type="inferred from homology"/>
<evidence type="ECO:0000256" key="1">
    <source>
        <dbReference type="ARBA" id="ARBA00002268"/>
    </source>
</evidence>
<dbReference type="RefSeq" id="WP_044352925.1">
    <property type="nucleotide sequence ID" value="NZ_AZAC01000083.1"/>
</dbReference>
<evidence type="ECO:0000313" key="18">
    <source>
        <dbReference type="EMBL" id="KIX10755.1"/>
    </source>
</evidence>
<dbReference type="UniPathway" id="UPA00392"/>
<evidence type="ECO:0000256" key="4">
    <source>
        <dbReference type="ARBA" id="ARBA00012622"/>
    </source>
</evidence>
<feature type="disulfide bond" description="Redox-active" evidence="17">
    <location>
        <begin position="163"/>
        <end position="165"/>
    </location>
</feature>
<dbReference type="PANTHER" id="PTHR36701:SF1">
    <property type="entry name" value="EPOXYQUEUOSINE REDUCTASE QUEH"/>
    <property type="match status" value="1"/>
</dbReference>
<evidence type="ECO:0000256" key="16">
    <source>
        <dbReference type="ARBA" id="ARBA00047415"/>
    </source>
</evidence>
<dbReference type="GO" id="GO:0051539">
    <property type="term" value="F:4 iron, 4 sulfur cluster binding"/>
    <property type="evidence" value="ECO:0007669"/>
    <property type="project" value="UniProtKB-UniRule"/>
</dbReference>
<keyword evidence="8 17" id="KW-0479">Metal-binding</keyword>
<feature type="binding site" evidence="17">
    <location>
        <position position="86"/>
    </location>
    <ligand>
        <name>[4Fe-4S] cluster</name>
        <dbReference type="ChEBI" id="CHEBI:49883"/>
    </ligand>
</feature>
<evidence type="ECO:0000313" key="19">
    <source>
        <dbReference type="Proteomes" id="UP000032233"/>
    </source>
</evidence>
<accession>A0A0D2JMP1</accession>
<evidence type="ECO:0000256" key="2">
    <source>
        <dbReference type="ARBA" id="ARBA00004691"/>
    </source>
</evidence>
<evidence type="ECO:0000256" key="14">
    <source>
        <dbReference type="ARBA" id="ARBA00023284"/>
    </source>
</evidence>
<evidence type="ECO:0000256" key="3">
    <source>
        <dbReference type="ARBA" id="ARBA00008207"/>
    </source>
</evidence>
<evidence type="ECO:0000256" key="5">
    <source>
        <dbReference type="ARBA" id="ARBA00016895"/>
    </source>
</evidence>
<dbReference type="HAMAP" id="MF_02089">
    <property type="entry name" value="QueH"/>
    <property type="match status" value="1"/>
</dbReference>
<evidence type="ECO:0000256" key="15">
    <source>
        <dbReference type="ARBA" id="ARBA00031446"/>
    </source>
</evidence>
<dbReference type="PANTHER" id="PTHR36701">
    <property type="entry name" value="EPOXYQUEUOSINE REDUCTASE QUEH"/>
    <property type="match status" value="1"/>
</dbReference>
<keyword evidence="14 17" id="KW-0676">Redox-active center</keyword>
<keyword evidence="6 17" id="KW-0004">4Fe-4S</keyword>
<dbReference type="Proteomes" id="UP000032233">
    <property type="component" value="Unassembled WGS sequence"/>
</dbReference>
<evidence type="ECO:0000256" key="17">
    <source>
        <dbReference type="HAMAP-Rule" id="MF_02089"/>
    </source>
</evidence>
<comment type="caution">
    <text evidence="18">The sequence shown here is derived from an EMBL/GenBank/DDBJ whole genome shotgun (WGS) entry which is preliminary data.</text>
</comment>
<dbReference type="InParanoid" id="A0A0D2JMP1"/>
<reference evidence="18 19" key="1">
    <citation type="submission" date="2013-11" db="EMBL/GenBank/DDBJ databases">
        <title>Metagenomic analysis of a methanogenic consortium involved in long chain n-alkane degradation.</title>
        <authorList>
            <person name="Davidova I.A."/>
            <person name="Callaghan A.V."/>
            <person name="Wawrik B."/>
            <person name="Pruitt S."/>
            <person name="Marks C."/>
            <person name="Duncan K.E."/>
            <person name="Suflita J.M."/>
        </authorList>
    </citation>
    <scope>NUCLEOTIDE SEQUENCE [LARGE SCALE GENOMIC DNA]</scope>
    <source>
        <strain evidence="18 19">SPR</strain>
    </source>
</reference>
<feature type="binding site" evidence="17">
    <location>
        <position position="83"/>
    </location>
    <ligand>
        <name>[4Fe-4S] cluster</name>
        <dbReference type="ChEBI" id="CHEBI:49883"/>
    </ligand>
</feature>
<dbReference type="STRING" id="1429043.X474_27920"/>
<comment type="catalytic activity">
    <reaction evidence="16 17">
        <text>epoxyqueuosine(34) in tRNA + AH2 = queuosine(34) in tRNA + A + H2O</text>
        <dbReference type="Rhea" id="RHEA:32159"/>
        <dbReference type="Rhea" id="RHEA-COMP:18571"/>
        <dbReference type="Rhea" id="RHEA-COMP:18582"/>
        <dbReference type="ChEBI" id="CHEBI:13193"/>
        <dbReference type="ChEBI" id="CHEBI:15377"/>
        <dbReference type="ChEBI" id="CHEBI:17499"/>
        <dbReference type="ChEBI" id="CHEBI:194431"/>
        <dbReference type="ChEBI" id="CHEBI:194443"/>
        <dbReference type="EC" id="1.17.99.6"/>
    </reaction>
</comment>
<organism evidence="18 19">
    <name type="scientific">Dethiosulfatarculus sandiegensis</name>
    <dbReference type="NCBI Taxonomy" id="1429043"/>
    <lineage>
        <taxon>Bacteria</taxon>
        <taxon>Pseudomonadati</taxon>
        <taxon>Thermodesulfobacteriota</taxon>
        <taxon>Desulfarculia</taxon>
        <taxon>Desulfarculales</taxon>
        <taxon>Desulfarculaceae</taxon>
        <taxon>Dethiosulfatarculus</taxon>
    </lineage>
</organism>